<accession>A0A1H6SFZ8</accession>
<gene>
    <name evidence="2" type="ORF">SAMN05443287_101545</name>
</gene>
<evidence type="ECO:0000313" key="2">
    <source>
        <dbReference type="EMBL" id="SEI62695.1"/>
    </source>
</evidence>
<protein>
    <submittedName>
        <fullName evidence="2">Uncharacterized protein</fullName>
    </submittedName>
</protein>
<proteinExistence type="predicted"/>
<dbReference type="AlphaFoldDB" id="A0A1H6SFZ8"/>
<evidence type="ECO:0000256" key="1">
    <source>
        <dbReference type="SAM" id="Phobius"/>
    </source>
</evidence>
<name>A0A1H6SFZ8_9ACTN</name>
<dbReference type="STRING" id="1144548.SAMN05443287_101545"/>
<reference evidence="3" key="1">
    <citation type="submission" date="2016-10" db="EMBL/GenBank/DDBJ databases">
        <authorList>
            <person name="Varghese N."/>
            <person name="Submissions S."/>
        </authorList>
    </citation>
    <scope>NUCLEOTIDE SEQUENCE [LARGE SCALE GENOMIC DNA]</scope>
    <source>
        <strain evidence="3">CGMCC 4.7038</strain>
    </source>
</reference>
<sequence length="72" mass="7400">MPITLLSSGWWGLPAPAVAAVGLGIALTGTALGYLLLERPFLRSRGGELARPGRPGVPLTRVAVPARIPSGE</sequence>
<dbReference type="Proteomes" id="UP000198707">
    <property type="component" value="Unassembled WGS sequence"/>
</dbReference>
<keyword evidence="3" id="KW-1185">Reference proteome</keyword>
<keyword evidence="1" id="KW-0472">Membrane</keyword>
<keyword evidence="1" id="KW-0812">Transmembrane</keyword>
<dbReference type="RefSeq" id="WP_092374235.1">
    <property type="nucleotide sequence ID" value="NZ_BOPI01000021.1"/>
</dbReference>
<dbReference type="EMBL" id="FNYV01000001">
    <property type="protein sequence ID" value="SEI62695.1"/>
    <property type="molecule type" value="Genomic_DNA"/>
</dbReference>
<evidence type="ECO:0000313" key="3">
    <source>
        <dbReference type="Proteomes" id="UP000198707"/>
    </source>
</evidence>
<dbReference type="OrthoDB" id="9791859at2"/>
<organism evidence="2 3">
    <name type="scientific">Micromonospora phaseoli</name>
    <dbReference type="NCBI Taxonomy" id="1144548"/>
    <lineage>
        <taxon>Bacteria</taxon>
        <taxon>Bacillati</taxon>
        <taxon>Actinomycetota</taxon>
        <taxon>Actinomycetes</taxon>
        <taxon>Micromonosporales</taxon>
        <taxon>Micromonosporaceae</taxon>
        <taxon>Micromonospora</taxon>
    </lineage>
</organism>
<keyword evidence="1" id="KW-1133">Transmembrane helix</keyword>
<feature type="transmembrane region" description="Helical" evidence="1">
    <location>
        <begin position="15"/>
        <end position="37"/>
    </location>
</feature>